<name>M7B6C2_CHEMY</name>
<accession>M7B6C2</accession>
<organism evidence="1 2">
    <name type="scientific">Chelonia mydas</name>
    <name type="common">Green sea-turtle</name>
    <name type="synonym">Chelonia agassizi</name>
    <dbReference type="NCBI Taxonomy" id="8469"/>
    <lineage>
        <taxon>Eukaryota</taxon>
        <taxon>Metazoa</taxon>
        <taxon>Chordata</taxon>
        <taxon>Craniata</taxon>
        <taxon>Vertebrata</taxon>
        <taxon>Euteleostomi</taxon>
        <taxon>Archelosauria</taxon>
        <taxon>Testudinata</taxon>
        <taxon>Testudines</taxon>
        <taxon>Cryptodira</taxon>
        <taxon>Durocryptodira</taxon>
        <taxon>Americhelydia</taxon>
        <taxon>Chelonioidea</taxon>
        <taxon>Cheloniidae</taxon>
        <taxon>Chelonia</taxon>
    </lineage>
</organism>
<gene>
    <name evidence="1" type="ORF">UY3_10169</name>
</gene>
<dbReference type="EMBL" id="KB539241">
    <property type="protein sequence ID" value="EMP32679.1"/>
    <property type="molecule type" value="Genomic_DNA"/>
</dbReference>
<evidence type="ECO:0000313" key="1">
    <source>
        <dbReference type="EMBL" id="EMP32679.1"/>
    </source>
</evidence>
<proteinExistence type="predicted"/>
<dbReference type="AlphaFoldDB" id="M7B6C2"/>
<sequence>MESENLELDPSFILRSSPWFLKLQKARSKAGNRAAGTGNFELDLKDELCMVLLQQKLPGTWSLLESDPAPAAGDRRWIIALSLHAEQ</sequence>
<protein>
    <submittedName>
        <fullName evidence="1">Uncharacterized protein</fullName>
    </submittedName>
</protein>
<keyword evidence="2" id="KW-1185">Reference proteome</keyword>
<evidence type="ECO:0000313" key="2">
    <source>
        <dbReference type="Proteomes" id="UP000031443"/>
    </source>
</evidence>
<dbReference type="Proteomes" id="UP000031443">
    <property type="component" value="Unassembled WGS sequence"/>
</dbReference>
<reference evidence="2" key="1">
    <citation type="journal article" date="2013" name="Nat. Genet.">
        <title>The draft genomes of soft-shell turtle and green sea turtle yield insights into the development and evolution of the turtle-specific body plan.</title>
        <authorList>
            <person name="Wang Z."/>
            <person name="Pascual-Anaya J."/>
            <person name="Zadissa A."/>
            <person name="Li W."/>
            <person name="Niimura Y."/>
            <person name="Huang Z."/>
            <person name="Li C."/>
            <person name="White S."/>
            <person name="Xiong Z."/>
            <person name="Fang D."/>
            <person name="Wang B."/>
            <person name="Ming Y."/>
            <person name="Chen Y."/>
            <person name="Zheng Y."/>
            <person name="Kuraku S."/>
            <person name="Pignatelli M."/>
            <person name="Herrero J."/>
            <person name="Beal K."/>
            <person name="Nozawa M."/>
            <person name="Li Q."/>
            <person name="Wang J."/>
            <person name="Zhang H."/>
            <person name="Yu L."/>
            <person name="Shigenobu S."/>
            <person name="Wang J."/>
            <person name="Liu J."/>
            <person name="Flicek P."/>
            <person name="Searle S."/>
            <person name="Wang J."/>
            <person name="Kuratani S."/>
            <person name="Yin Y."/>
            <person name="Aken B."/>
            <person name="Zhang G."/>
            <person name="Irie N."/>
        </authorList>
    </citation>
    <scope>NUCLEOTIDE SEQUENCE [LARGE SCALE GENOMIC DNA]</scope>
</reference>